<evidence type="ECO:0000313" key="1">
    <source>
        <dbReference type="Proteomes" id="UP000887569"/>
    </source>
</evidence>
<dbReference type="WBParaSite" id="PgR043_g040_t01">
    <property type="protein sequence ID" value="PgR043_g040_t01"/>
    <property type="gene ID" value="PgR043_g040"/>
</dbReference>
<dbReference type="AlphaFoldDB" id="A0A915BJN2"/>
<proteinExistence type="predicted"/>
<protein>
    <submittedName>
        <fullName evidence="2">Uncharacterized protein</fullName>
    </submittedName>
</protein>
<keyword evidence="1" id="KW-1185">Reference proteome</keyword>
<dbReference type="Proteomes" id="UP000887569">
    <property type="component" value="Unplaced"/>
</dbReference>
<sequence length="120" mass="13711">SMTTVAANFEYAFFTKRKHFATNSICNLLFLTLRQRLHGPRSSVLCEKGNLCCSSSVGQTFLAKLFNLVLHVLEARLAFQLSIPFLAIANEGADDFRKNLGNFYHWHDIDGEYRGLFRTF</sequence>
<organism evidence="1 2">
    <name type="scientific">Parascaris univalens</name>
    <name type="common">Nematode worm</name>
    <dbReference type="NCBI Taxonomy" id="6257"/>
    <lineage>
        <taxon>Eukaryota</taxon>
        <taxon>Metazoa</taxon>
        <taxon>Ecdysozoa</taxon>
        <taxon>Nematoda</taxon>
        <taxon>Chromadorea</taxon>
        <taxon>Rhabditida</taxon>
        <taxon>Spirurina</taxon>
        <taxon>Ascaridomorpha</taxon>
        <taxon>Ascaridoidea</taxon>
        <taxon>Ascarididae</taxon>
        <taxon>Parascaris</taxon>
    </lineage>
</organism>
<name>A0A915BJN2_PARUN</name>
<evidence type="ECO:0000313" key="2">
    <source>
        <dbReference type="WBParaSite" id="PgR043_g040_t01"/>
    </source>
</evidence>
<accession>A0A915BJN2</accession>
<reference evidence="2" key="1">
    <citation type="submission" date="2022-11" db="UniProtKB">
        <authorList>
            <consortium name="WormBaseParasite"/>
        </authorList>
    </citation>
    <scope>IDENTIFICATION</scope>
</reference>